<feature type="domain" description="Glycosyl transferase family 1" evidence="2">
    <location>
        <begin position="175"/>
        <end position="317"/>
    </location>
</feature>
<dbReference type="RefSeq" id="WP_126561807.1">
    <property type="nucleotide sequence ID" value="NZ_RYDJ01000005.1"/>
</dbReference>
<dbReference type="GO" id="GO:0009103">
    <property type="term" value="P:lipopolysaccharide biosynthetic process"/>
    <property type="evidence" value="ECO:0007669"/>
    <property type="project" value="TreeGrafter"/>
</dbReference>
<keyword evidence="1 3" id="KW-0808">Transferase</keyword>
<name>A0A432CN64_9FLAO</name>
<dbReference type="SUPFAM" id="SSF53756">
    <property type="entry name" value="UDP-Glycosyltransferase/glycogen phosphorylase"/>
    <property type="match status" value="1"/>
</dbReference>
<dbReference type="EMBL" id="RYDJ01000005">
    <property type="protein sequence ID" value="RTZ05512.1"/>
    <property type="molecule type" value="Genomic_DNA"/>
</dbReference>
<dbReference type="GO" id="GO:0016757">
    <property type="term" value="F:glycosyltransferase activity"/>
    <property type="evidence" value="ECO:0007669"/>
    <property type="project" value="InterPro"/>
</dbReference>
<protein>
    <submittedName>
        <fullName evidence="3">Glycosyltransferase</fullName>
    </submittedName>
</protein>
<dbReference type="PANTHER" id="PTHR46401:SF2">
    <property type="entry name" value="GLYCOSYLTRANSFERASE WBBK-RELATED"/>
    <property type="match status" value="1"/>
</dbReference>
<dbReference type="InterPro" id="IPR001296">
    <property type="entry name" value="Glyco_trans_1"/>
</dbReference>
<reference evidence="3 4" key="1">
    <citation type="submission" date="2018-12" db="EMBL/GenBank/DDBJ databases">
        <title>Flavobacterium sp. nov., isolated from glacier ice.</title>
        <authorList>
            <person name="Liu Q."/>
            <person name="Xin Y.-H."/>
        </authorList>
    </citation>
    <scope>NUCLEOTIDE SEQUENCE [LARGE SCALE GENOMIC DNA]</scope>
    <source>
        <strain evidence="3 4">RB1N8</strain>
    </source>
</reference>
<evidence type="ECO:0000256" key="1">
    <source>
        <dbReference type="ARBA" id="ARBA00022679"/>
    </source>
</evidence>
<dbReference type="Gene3D" id="3.40.50.2000">
    <property type="entry name" value="Glycogen Phosphorylase B"/>
    <property type="match status" value="2"/>
</dbReference>
<dbReference type="PANTHER" id="PTHR46401">
    <property type="entry name" value="GLYCOSYLTRANSFERASE WBBK-RELATED"/>
    <property type="match status" value="1"/>
</dbReference>
<evidence type="ECO:0000313" key="3">
    <source>
        <dbReference type="EMBL" id="RTZ05512.1"/>
    </source>
</evidence>
<accession>A0A432CN64</accession>
<keyword evidence="4" id="KW-1185">Reference proteome</keyword>
<dbReference type="Proteomes" id="UP000280825">
    <property type="component" value="Unassembled WGS sequence"/>
</dbReference>
<evidence type="ECO:0000313" key="4">
    <source>
        <dbReference type="Proteomes" id="UP000280825"/>
    </source>
</evidence>
<gene>
    <name evidence="3" type="ORF">EKL98_06180</name>
</gene>
<organism evidence="3 4">
    <name type="scientific">Flavobacterium bomense</name>
    <dbReference type="NCBI Taxonomy" id="2497483"/>
    <lineage>
        <taxon>Bacteria</taxon>
        <taxon>Pseudomonadati</taxon>
        <taxon>Bacteroidota</taxon>
        <taxon>Flavobacteriia</taxon>
        <taxon>Flavobacteriales</taxon>
        <taxon>Flavobacteriaceae</taxon>
        <taxon>Flavobacterium</taxon>
    </lineage>
</organism>
<dbReference type="AlphaFoldDB" id="A0A432CN64"/>
<evidence type="ECO:0000259" key="2">
    <source>
        <dbReference type="Pfam" id="PF00534"/>
    </source>
</evidence>
<dbReference type="Pfam" id="PF00534">
    <property type="entry name" value="Glycos_transf_1"/>
    <property type="match status" value="1"/>
</dbReference>
<sequence length="341" mass="39821">MKRVLFYSSVKDYKLFKLTGFYVEDVKVLEEAGFSVICTNRYIPFLKFWKYDVAFLYFYKKSLIPALFARLFFKKVIYTGGIDELSKNIVLNKKRRAVFRFFFKINYLFSDSCNIVSKGDFINVIKVLEKFPKMSSSKLSYSPHSINVVDYNFANSFEKENIITTICWMSTISNVKRKGVDKTIHLFKKIKANHKDYKLYLIGSFGEGSDYLKGIIKKEGLEDSVIFTGNIDENYKINLLSRSKYYMQLSIYEGFGIAVIEAMMLNNFVFHTGNGGLQDTIGDGGYLIKDFNEYYDAVMFFDELENEQFIDAKQLEKNKQFVIDNFSRSSRAKYFKNIILD</sequence>
<comment type="caution">
    <text evidence="3">The sequence shown here is derived from an EMBL/GenBank/DDBJ whole genome shotgun (WGS) entry which is preliminary data.</text>
</comment>
<proteinExistence type="predicted"/>